<keyword evidence="3" id="KW-0949">S-adenosyl-L-methionine</keyword>
<dbReference type="GO" id="GO:0008168">
    <property type="term" value="F:methyltransferase activity"/>
    <property type="evidence" value="ECO:0007669"/>
    <property type="project" value="UniProtKB-KW"/>
</dbReference>
<proteinExistence type="predicted"/>
<dbReference type="EMBL" id="UOGL01000365">
    <property type="protein sequence ID" value="VAX39750.1"/>
    <property type="molecule type" value="Genomic_DNA"/>
</dbReference>
<protein>
    <recommendedName>
        <fullName evidence="4">Methyltransferase domain-containing protein</fullName>
    </recommendedName>
</protein>
<dbReference type="Gene3D" id="3.40.50.150">
    <property type="entry name" value="Vaccinia Virus protein VP39"/>
    <property type="match status" value="1"/>
</dbReference>
<evidence type="ECO:0000256" key="3">
    <source>
        <dbReference type="ARBA" id="ARBA00022691"/>
    </source>
</evidence>
<dbReference type="Pfam" id="PF13649">
    <property type="entry name" value="Methyltransf_25"/>
    <property type="match status" value="1"/>
</dbReference>
<evidence type="ECO:0000313" key="5">
    <source>
        <dbReference type="EMBL" id="VAX39750.1"/>
    </source>
</evidence>
<dbReference type="SUPFAM" id="SSF53335">
    <property type="entry name" value="S-adenosyl-L-methionine-dependent methyltransferases"/>
    <property type="match status" value="1"/>
</dbReference>
<keyword evidence="1" id="KW-0489">Methyltransferase</keyword>
<sequence>MAKDRTEWNSRYEKGDLPWDSNIRSRELARVIDEIPIAPCRAVELGCGTGTNALFLAEQGFSVTAFDISSVATQQATLRANEAGLHVDFISDDLCSLEWTGEPFDFIFDRGCYHCAREESVEGLQAALATLSKPGTRYLSLIGNTTERNGNEPAMTEEEIRTEYSRLFDIDELRPVYLEDAGGAKGPLAWSCLMTRPRSITNS</sequence>
<organism evidence="5">
    <name type="scientific">hydrothermal vent metagenome</name>
    <dbReference type="NCBI Taxonomy" id="652676"/>
    <lineage>
        <taxon>unclassified sequences</taxon>
        <taxon>metagenomes</taxon>
        <taxon>ecological metagenomes</taxon>
    </lineage>
</organism>
<dbReference type="GO" id="GO:0032259">
    <property type="term" value="P:methylation"/>
    <property type="evidence" value="ECO:0007669"/>
    <property type="project" value="UniProtKB-KW"/>
</dbReference>
<evidence type="ECO:0000259" key="4">
    <source>
        <dbReference type="Pfam" id="PF13649"/>
    </source>
</evidence>
<dbReference type="AlphaFoldDB" id="A0A3B1DWN0"/>
<gene>
    <name evidence="5" type="ORF">MNBD_PLANCTO02-743</name>
</gene>
<keyword evidence="2" id="KW-0808">Transferase</keyword>
<dbReference type="PANTHER" id="PTHR43464">
    <property type="entry name" value="METHYLTRANSFERASE"/>
    <property type="match status" value="1"/>
</dbReference>
<dbReference type="CDD" id="cd02440">
    <property type="entry name" value="AdoMet_MTases"/>
    <property type="match status" value="1"/>
</dbReference>
<reference evidence="5" key="1">
    <citation type="submission" date="2018-06" db="EMBL/GenBank/DDBJ databases">
        <authorList>
            <person name="Zhirakovskaya E."/>
        </authorList>
    </citation>
    <scope>NUCLEOTIDE SEQUENCE</scope>
</reference>
<evidence type="ECO:0000256" key="1">
    <source>
        <dbReference type="ARBA" id="ARBA00022603"/>
    </source>
</evidence>
<dbReference type="InterPro" id="IPR029063">
    <property type="entry name" value="SAM-dependent_MTases_sf"/>
</dbReference>
<evidence type="ECO:0000256" key="2">
    <source>
        <dbReference type="ARBA" id="ARBA00022679"/>
    </source>
</evidence>
<dbReference type="PANTHER" id="PTHR43464:SF19">
    <property type="entry name" value="UBIQUINONE BIOSYNTHESIS O-METHYLTRANSFERASE, MITOCHONDRIAL"/>
    <property type="match status" value="1"/>
</dbReference>
<dbReference type="InterPro" id="IPR041698">
    <property type="entry name" value="Methyltransf_25"/>
</dbReference>
<name>A0A3B1DWN0_9ZZZZ</name>
<feature type="domain" description="Methyltransferase" evidence="4">
    <location>
        <begin position="43"/>
        <end position="135"/>
    </location>
</feature>
<accession>A0A3B1DWN0</accession>